<organism evidence="1 2">
    <name type="scientific">Mangrovivirga halotolerans</name>
    <dbReference type="NCBI Taxonomy" id="2993936"/>
    <lineage>
        <taxon>Bacteria</taxon>
        <taxon>Pseudomonadati</taxon>
        <taxon>Bacteroidota</taxon>
        <taxon>Cytophagia</taxon>
        <taxon>Cytophagales</taxon>
        <taxon>Mangrovivirgaceae</taxon>
        <taxon>Mangrovivirga</taxon>
    </lineage>
</organism>
<dbReference type="RefSeq" id="WP_266056246.1">
    <property type="nucleotide sequence ID" value="NZ_JAPFQN010000005.1"/>
</dbReference>
<dbReference type="Proteomes" id="UP001209885">
    <property type="component" value="Unassembled WGS sequence"/>
</dbReference>
<evidence type="ECO:0000313" key="2">
    <source>
        <dbReference type="Proteomes" id="UP001209885"/>
    </source>
</evidence>
<keyword evidence="2" id="KW-1185">Reference proteome</keyword>
<evidence type="ECO:0000313" key="1">
    <source>
        <dbReference type="EMBL" id="MCX2743809.1"/>
    </source>
</evidence>
<name>A0ABT3RPV1_9BACT</name>
<reference evidence="1 2" key="1">
    <citation type="submission" date="2022-11" db="EMBL/GenBank/DDBJ databases">
        <title>The characterization of three novel Bacteroidetes species and genomic analysis of their roles in tidal elemental geochemical cycles.</title>
        <authorList>
            <person name="Ma K."/>
        </authorList>
    </citation>
    <scope>NUCLEOTIDE SEQUENCE [LARGE SCALE GENOMIC DNA]</scope>
    <source>
        <strain evidence="1 2">M17</strain>
    </source>
</reference>
<accession>A0ABT3RPV1</accession>
<comment type="caution">
    <text evidence="1">The sequence shown here is derived from an EMBL/GenBank/DDBJ whole genome shotgun (WGS) entry which is preliminary data.</text>
</comment>
<gene>
    <name evidence="1" type="ORF">OO013_08030</name>
</gene>
<sequence length="151" mass="18013">MYRISFIFVFLLIFLCEKHDKKPALFQPSYPGSYESLMDLGFKREKGVDMEMLSYSNNDTVISYDYGYDTENIPSLIWTFKLKKDQWKRKLTDLFNSNKVYLYIPNDVSSVEIGNQFCIIDYNQNFYFCLLEAESENYLNVNIIYHPQTFD</sequence>
<protein>
    <submittedName>
        <fullName evidence="1">Uncharacterized protein</fullName>
    </submittedName>
</protein>
<proteinExistence type="predicted"/>
<dbReference type="EMBL" id="JAPFQN010000005">
    <property type="protein sequence ID" value="MCX2743809.1"/>
    <property type="molecule type" value="Genomic_DNA"/>
</dbReference>